<keyword evidence="1" id="KW-1133">Transmembrane helix</keyword>
<feature type="transmembrane region" description="Helical" evidence="1">
    <location>
        <begin position="9"/>
        <end position="28"/>
    </location>
</feature>
<organism evidence="3 4">
    <name type="scientific">Alteribacter keqinensis</name>
    <dbReference type="NCBI Taxonomy" id="2483800"/>
    <lineage>
        <taxon>Bacteria</taxon>
        <taxon>Bacillati</taxon>
        <taxon>Bacillota</taxon>
        <taxon>Bacilli</taxon>
        <taxon>Bacillales</taxon>
        <taxon>Bacillaceae</taxon>
        <taxon>Alteribacter</taxon>
    </lineage>
</organism>
<evidence type="ECO:0000313" key="3">
    <source>
        <dbReference type="EMBL" id="RNA67606.1"/>
    </source>
</evidence>
<keyword evidence="1" id="KW-0812">Transmembrane</keyword>
<dbReference type="NCBIfam" id="NF037970">
    <property type="entry name" value="vanZ_1"/>
    <property type="match status" value="1"/>
</dbReference>
<dbReference type="OrthoDB" id="291892at2"/>
<dbReference type="AlphaFoldDB" id="A0A3M7TPP2"/>
<feature type="domain" description="VanZ-like" evidence="2">
    <location>
        <begin position="9"/>
        <end position="139"/>
    </location>
</feature>
<accession>A0A3M7TPP2</accession>
<evidence type="ECO:0000259" key="2">
    <source>
        <dbReference type="Pfam" id="PF04892"/>
    </source>
</evidence>
<keyword evidence="4" id="KW-1185">Reference proteome</keyword>
<protein>
    <submittedName>
        <fullName evidence="3">VanZ family protein</fullName>
    </submittedName>
</protein>
<dbReference type="PANTHER" id="PTHR28008">
    <property type="entry name" value="DOMAIN PROTEIN, PUTATIVE (AFU_ORTHOLOGUE AFUA_3G10980)-RELATED"/>
    <property type="match status" value="1"/>
</dbReference>
<dbReference type="PANTHER" id="PTHR28008:SF1">
    <property type="entry name" value="DOMAIN PROTEIN, PUTATIVE (AFU_ORTHOLOGUE AFUA_3G10980)-RELATED"/>
    <property type="match status" value="1"/>
</dbReference>
<sequence length="161" mass="18196">MNGGKTMRFYLLTVVVITSLITSFSILYELDRATAGMASIYKNEVSFTFLFDRESSFYYSYSLTSNFERKLVHFLVYGVIALFLSAIVPVKRRWIAAVMAVMTTSTIGMVDEIHQHFLAGRSGRVLDVLINSLGSFTFVCFQGLLTKKPPKDRSLPEAEKH</sequence>
<dbReference type="Proteomes" id="UP000278746">
    <property type="component" value="Unassembled WGS sequence"/>
</dbReference>
<proteinExistence type="predicted"/>
<dbReference type="InterPro" id="IPR006976">
    <property type="entry name" value="VanZ-like"/>
</dbReference>
<feature type="transmembrane region" description="Helical" evidence="1">
    <location>
        <begin position="71"/>
        <end position="88"/>
    </location>
</feature>
<dbReference type="Pfam" id="PF04892">
    <property type="entry name" value="VanZ"/>
    <property type="match status" value="1"/>
</dbReference>
<comment type="caution">
    <text evidence="3">The sequence shown here is derived from an EMBL/GenBank/DDBJ whole genome shotgun (WGS) entry which is preliminary data.</text>
</comment>
<evidence type="ECO:0000256" key="1">
    <source>
        <dbReference type="SAM" id="Phobius"/>
    </source>
</evidence>
<name>A0A3M7TPP2_9BACI</name>
<dbReference type="EMBL" id="RHIB01000002">
    <property type="protein sequence ID" value="RNA67606.1"/>
    <property type="molecule type" value="Genomic_DNA"/>
</dbReference>
<gene>
    <name evidence="3" type="ORF">EBO34_12845</name>
</gene>
<reference evidence="3 4" key="1">
    <citation type="submission" date="2018-10" db="EMBL/GenBank/DDBJ databases">
        <title>Bacillus Keqinensis sp. nov., a moderately halophilic bacterium isolated from a saline-alkaline lake.</title>
        <authorList>
            <person name="Wang H."/>
        </authorList>
    </citation>
    <scope>NUCLEOTIDE SEQUENCE [LARGE SCALE GENOMIC DNA]</scope>
    <source>
        <strain evidence="3 4">KQ-3</strain>
    </source>
</reference>
<keyword evidence="1" id="KW-0472">Membrane</keyword>
<evidence type="ECO:0000313" key="4">
    <source>
        <dbReference type="Proteomes" id="UP000278746"/>
    </source>
</evidence>